<keyword evidence="1" id="KW-0812">Transmembrane</keyword>
<feature type="transmembrane region" description="Helical" evidence="1">
    <location>
        <begin position="7"/>
        <end position="31"/>
    </location>
</feature>
<evidence type="ECO:0000256" key="1">
    <source>
        <dbReference type="SAM" id="Phobius"/>
    </source>
</evidence>
<keyword evidence="3" id="KW-1185">Reference proteome</keyword>
<sequence>MFLHKNIVIYFSACMMIVFMLQISMNTLIYFRFKINQDYVAKEICVNRFDTKSTCKGKCYLKSQLKKSEDKTASFQTYVKYKIDLYFVRHVCLNISAAGLFQKKYAGYVFLHVKEIAIDFFHPPA</sequence>
<reference evidence="2 3" key="1">
    <citation type="journal article" date="2007" name="Appl. Environ. Microbiol.">
        <title>Genome sequence of the cellulolytic gliding bacterium Cytophaga hutchinsonii.</title>
        <authorList>
            <person name="Xie G."/>
            <person name="Bruce D.C."/>
            <person name="Challacombe J.F."/>
            <person name="Chertkov O."/>
            <person name="Detter J.C."/>
            <person name="Gilna P."/>
            <person name="Han C.S."/>
            <person name="Lucas S."/>
            <person name="Misra M."/>
            <person name="Myers G.L."/>
            <person name="Richardson P."/>
            <person name="Tapia R."/>
            <person name="Thayer N."/>
            <person name="Thompson L.S."/>
            <person name="Brettin T.S."/>
            <person name="Henrissat B."/>
            <person name="Wilson D.B."/>
            <person name="McBride M.J."/>
        </authorList>
    </citation>
    <scope>NUCLEOTIDE SEQUENCE [LARGE SCALE GENOMIC DNA]</scope>
    <source>
        <strain evidence="3">ATCC 33406 / DSM 1761 / CIP 103989 / NBRC 15051 / NCIMB 9469 / D465</strain>
    </source>
</reference>
<dbReference type="OrthoDB" id="980645at2"/>
<proteinExistence type="predicted"/>
<accession>A0A6N4SNC5</accession>
<evidence type="ECO:0000313" key="2">
    <source>
        <dbReference type="EMBL" id="ABG57807.1"/>
    </source>
</evidence>
<keyword evidence="1" id="KW-0472">Membrane</keyword>
<keyword evidence="1" id="KW-1133">Transmembrane helix</keyword>
<gene>
    <name evidence="2" type="ordered locus">CHU_0520</name>
</gene>
<dbReference type="AlphaFoldDB" id="A0A6N4SNC5"/>
<name>A0A6N4SNC5_CYTH3</name>
<evidence type="ECO:0000313" key="3">
    <source>
        <dbReference type="Proteomes" id="UP000001822"/>
    </source>
</evidence>
<dbReference type="EMBL" id="CP000383">
    <property type="protein sequence ID" value="ABG57807.1"/>
    <property type="molecule type" value="Genomic_DNA"/>
</dbReference>
<dbReference type="KEGG" id="chu:CHU_0520"/>
<protein>
    <submittedName>
        <fullName evidence="2">Uncharacterized protein</fullName>
    </submittedName>
</protein>
<organism evidence="2 3">
    <name type="scientific">Cytophaga hutchinsonii (strain ATCC 33406 / DSM 1761 / CIP 103989 / NBRC 15051 / NCIMB 9469 / D465)</name>
    <dbReference type="NCBI Taxonomy" id="269798"/>
    <lineage>
        <taxon>Bacteria</taxon>
        <taxon>Pseudomonadati</taxon>
        <taxon>Bacteroidota</taxon>
        <taxon>Cytophagia</taxon>
        <taxon>Cytophagales</taxon>
        <taxon>Cytophagaceae</taxon>
        <taxon>Cytophaga</taxon>
    </lineage>
</organism>
<dbReference type="Proteomes" id="UP000001822">
    <property type="component" value="Chromosome"/>
</dbReference>